<keyword evidence="6 7" id="KW-0472">Membrane</keyword>
<dbReference type="Pfam" id="PF03916">
    <property type="entry name" value="NrfD"/>
    <property type="match status" value="1"/>
</dbReference>
<feature type="transmembrane region" description="Helical" evidence="7">
    <location>
        <begin position="20"/>
        <end position="40"/>
    </location>
</feature>
<evidence type="ECO:0000256" key="6">
    <source>
        <dbReference type="ARBA" id="ARBA00023136"/>
    </source>
</evidence>
<accession>A0ABX7QQ59</accession>
<feature type="transmembrane region" description="Helical" evidence="7">
    <location>
        <begin position="142"/>
        <end position="165"/>
    </location>
</feature>
<dbReference type="RefSeq" id="WP_207354393.1">
    <property type="nucleotide sequence ID" value="NZ_CP071503.1"/>
</dbReference>
<evidence type="ECO:0000256" key="4">
    <source>
        <dbReference type="ARBA" id="ARBA00022692"/>
    </source>
</evidence>
<evidence type="ECO:0000313" key="8">
    <source>
        <dbReference type="EMBL" id="QSX33157.1"/>
    </source>
</evidence>
<dbReference type="EMBL" id="CP071503">
    <property type="protein sequence ID" value="QSX33157.1"/>
    <property type="molecule type" value="Genomic_DNA"/>
</dbReference>
<organism evidence="8 9">
    <name type="scientific">Shewanella avicenniae</name>
    <dbReference type="NCBI Taxonomy" id="2814294"/>
    <lineage>
        <taxon>Bacteria</taxon>
        <taxon>Pseudomonadati</taxon>
        <taxon>Pseudomonadota</taxon>
        <taxon>Gammaproteobacteria</taxon>
        <taxon>Alteromonadales</taxon>
        <taxon>Shewanellaceae</taxon>
        <taxon>Shewanella</taxon>
    </lineage>
</organism>
<name>A0ABX7QQ59_9GAMM</name>
<feature type="transmembrane region" description="Helical" evidence="7">
    <location>
        <begin position="284"/>
        <end position="304"/>
    </location>
</feature>
<feature type="transmembrane region" description="Helical" evidence="7">
    <location>
        <begin position="52"/>
        <end position="73"/>
    </location>
</feature>
<keyword evidence="3" id="KW-1003">Cell membrane</keyword>
<evidence type="ECO:0000256" key="7">
    <source>
        <dbReference type="SAM" id="Phobius"/>
    </source>
</evidence>
<dbReference type="InterPro" id="IPR005614">
    <property type="entry name" value="NrfD-like"/>
</dbReference>
<keyword evidence="5 7" id="KW-1133">Transmembrane helix</keyword>
<keyword evidence="4 7" id="KW-0812">Transmembrane</keyword>
<gene>
    <name evidence="8" type="primary">nrfD</name>
    <name evidence="8" type="ORF">JYB87_15730</name>
</gene>
<dbReference type="PANTHER" id="PTHR34856">
    <property type="entry name" value="PROTEIN NRFD"/>
    <property type="match status" value="1"/>
</dbReference>
<protein>
    <submittedName>
        <fullName evidence="8">Polysulfide reductase NrfD</fullName>
    </submittedName>
</protein>
<evidence type="ECO:0000256" key="2">
    <source>
        <dbReference type="ARBA" id="ARBA00008929"/>
    </source>
</evidence>
<sequence length="310" mass="33208">MNNIWGDMSQYDPVTWHWVIAVYLFLAGLSAGAVMVALALRWAKGEQFESPIIKAAALVAPLAICLGMLCLVFDLTKPFHFWLILINYNLSSVMSIGVIALLLYIPLTFAYALLVFRAPLANWPLLGGVAEALLGWRKPLEVLLFGLGIVVGAYTGFLISAMNVYPMLNTAILPALFLVSGISAGAAANALVALIWFKTDSHSAEISGLHRVELPVVGIEMLFLLMLFSALYFKGGAAASALASLTTGQWAVVFWALVVGVGFGIPLLSRLLPAELRHGKGVTVLAACASLTGVLALRHFILYAGQSYIS</sequence>
<reference evidence="8 9" key="1">
    <citation type="submission" date="2021-03" db="EMBL/GenBank/DDBJ databases">
        <title>Novel species identification of genus Shewanella.</title>
        <authorList>
            <person name="Liu G."/>
            <person name="Zhang Q."/>
        </authorList>
    </citation>
    <scope>NUCLEOTIDE SEQUENCE [LARGE SCALE GENOMIC DNA]</scope>
    <source>
        <strain evidence="8 9">FJAT-51800</strain>
    </source>
</reference>
<evidence type="ECO:0000256" key="5">
    <source>
        <dbReference type="ARBA" id="ARBA00022989"/>
    </source>
</evidence>
<feature type="transmembrane region" description="Helical" evidence="7">
    <location>
        <begin position="209"/>
        <end position="232"/>
    </location>
</feature>
<dbReference type="Gene3D" id="1.20.1630.10">
    <property type="entry name" value="Formate dehydrogenase/DMSO reductase domain"/>
    <property type="match status" value="1"/>
</dbReference>
<comment type="similarity">
    <text evidence="2">Belongs to the NrfD family.</text>
</comment>
<comment type="subcellular location">
    <subcellularLocation>
        <location evidence="1">Cell membrane</location>
        <topology evidence="1">Multi-pass membrane protein</topology>
    </subcellularLocation>
</comment>
<feature type="transmembrane region" description="Helical" evidence="7">
    <location>
        <begin position="252"/>
        <end position="272"/>
    </location>
</feature>
<proteinExistence type="inferred from homology"/>
<dbReference type="Proteomes" id="UP000662770">
    <property type="component" value="Chromosome"/>
</dbReference>
<feature type="transmembrane region" description="Helical" evidence="7">
    <location>
        <begin position="171"/>
        <end position="197"/>
    </location>
</feature>
<feature type="transmembrane region" description="Helical" evidence="7">
    <location>
        <begin position="93"/>
        <end position="116"/>
    </location>
</feature>
<evidence type="ECO:0000313" key="9">
    <source>
        <dbReference type="Proteomes" id="UP000662770"/>
    </source>
</evidence>
<keyword evidence="9" id="KW-1185">Reference proteome</keyword>
<evidence type="ECO:0000256" key="3">
    <source>
        <dbReference type="ARBA" id="ARBA00022475"/>
    </source>
</evidence>
<dbReference type="PANTHER" id="PTHR34856:SF2">
    <property type="entry name" value="PROTEIN NRFD"/>
    <property type="match status" value="1"/>
</dbReference>
<evidence type="ECO:0000256" key="1">
    <source>
        <dbReference type="ARBA" id="ARBA00004651"/>
    </source>
</evidence>
<dbReference type="InterPro" id="IPR052049">
    <property type="entry name" value="Electron_transfer_protein"/>
</dbReference>